<keyword evidence="1 3" id="KW-0597">Phosphoprotein</keyword>
<dbReference type="Gene3D" id="1.10.10.10">
    <property type="entry name" value="Winged helix-like DNA-binding domain superfamily/Winged helix DNA-binding domain"/>
    <property type="match status" value="1"/>
</dbReference>
<dbReference type="Gene3D" id="3.40.50.2300">
    <property type="match status" value="1"/>
</dbReference>
<organism evidence="6 7">
    <name type="scientific">Silicimonas algicola</name>
    <dbReference type="NCBI Taxonomy" id="1826607"/>
    <lineage>
        <taxon>Bacteria</taxon>
        <taxon>Pseudomonadati</taxon>
        <taxon>Pseudomonadota</taxon>
        <taxon>Alphaproteobacteria</taxon>
        <taxon>Rhodobacterales</taxon>
        <taxon>Paracoccaceae</taxon>
    </lineage>
</organism>
<dbReference type="AlphaFoldDB" id="A0A316GB90"/>
<dbReference type="KEGG" id="salo:EF888_11640"/>
<dbReference type="InterPro" id="IPR000792">
    <property type="entry name" value="Tscrpt_reg_LuxR_C"/>
</dbReference>
<dbReference type="RefSeq" id="WP_109758429.1">
    <property type="nucleotide sequence ID" value="NZ_CP034588.1"/>
</dbReference>
<dbReference type="GO" id="GO:0003677">
    <property type="term" value="F:DNA binding"/>
    <property type="evidence" value="ECO:0007669"/>
    <property type="project" value="UniProtKB-KW"/>
</dbReference>
<evidence type="ECO:0000313" key="6">
    <source>
        <dbReference type="EMBL" id="PWK57863.1"/>
    </source>
</evidence>
<dbReference type="InterPro" id="IPR011006">
    <property type="entry name" value="CheY-like_superfamily"/>
</dbReference>
<proteinExistence type="predicted"/>
<evidence type="ECO:0000256" key="2">
    <source>
        <dbReference type="ARBA" id="ARBA00023125"/>
    </source>
</evidence>
<dbReference type="OrthoDB" id="3679796at2"/>
<dbReference type="EMBL" id="QGGV01000002">
    <property type="protein sequence ID" value="PWK57863.1"/>
    <property type="molecule type" value="Genomic_DNA"/>
</dbReference>
<dbReference type="GO" id="GO:0000160">
    <property type="term" value="P:phosphorelay signal transduction system"/>
    <property type="evidence" value="ECO:0007669"/>
    <property type="project" value="InterPro"/>
</dbReference>
<dbReference type="SUPFAM" id="SSF46894">
    <property type="entry name" value="C-terminal effector domain of the bipartite response regulators"/>
    <property type="match status" value="1"/>
</dbReference>
<evidence type="ECO:0000259" key="4">
    <source>
        <dbReference type="PROSITE" id="PS50043"/>
    </source>
</evidence>
<dbReference type="SMART" id="SM00421">
    <property type="entry name" value="HTH_LUXR"/>
    <property type="match status" value="1"/>
</dbReference>
<comment type="caution">
    <text evidence="6">The sequence shown here is derived from an EMBL/GenBank/DDBJ whole genome shotgun (WGS) entry which is preliminary data.</text>
</comment>
<dbReference type="CDD" id="cd06170">
    <property type="entry name" value="LuxR_C_like"/>
    <property type="match status" value="1"/>
</dbReference>
<evidence type="ECO:0000313" key="7">
    <source>
        <dbReference type="Proteomes" id="UP000245390"/>
    </source>
</evidence>
<feature type="domain" description="HTH luxR-type" evidence="4">
    <location>
        <begin position="133"/>
        <end position="198"/>
    </location>
</feature>
<evidence type="ECO:0000256" key="3">
    <source>
        <dbReference type="PROSITE-ProRule" id="PRU00169"/>
    </source>
</evidence>
<dbReference type="InterPro" id="IPR001789">
    <property type="entry name" value="Sig_transdc_resp-reg_receiver"/>
</dbReference>
<dbReference type="SUPFAM" id="SSF52172">
    <property type="entry name" value="CheY-like"/>
    <property type="match status" value="1"/>
</dbReference>
<dbReference type="GO" id="GO:0006355">
    <property type="term" value="P:regulation of DNA-templated transcription"/>
    <property type="evidence" value="ECO:0007669"/>
    <property type="project" value="InterPro"/>
</dbReference>
<dbReference type="InterPro" id="IPR058245">
    <property type="entry name" value="NreC/VraR/RcsB-like_REC"/>
</dbReference>
<dbReference type="PROSITE" id="PS50043">
    <property type="entry name" value="HTH_LUXR_2"/>
    <property type="match status" value="1"/>
</dbReference>
<name>A0A316GB90_9RHOB</name>
<sequence>MRILIADDHGMVRDTIALFLETEGVEQIVRAESLDAALAAVRGTGSFDLVLLDYNMPGMLGLSGLERMRAANDGRPVAILSGTATPTIARDAISAGAAGFLPKTLDARSMISAIRQMVAGKTYVPFDFLERDAARTVGNLTERETEVLRGLCEGKSNKEIARDLMLQEVTIKLHVKTLCRKLDARNRTQAAMIARDLSLV</sequence>
<feature type="modified residue" description="4-aspartylphosphate" evidence="3">
    <location>
        <position position="53"/>
    </location>
</feature>
<dbReference type="PRINTS" id="PR00038">
    <property type="entry name" value="HTHLUXR"/>
</dbReference>
<dbReference type="SMART" id="SM00448">
    <property type="entry name" value="REC"/>
    <property type="match status" value="1"/>
</dbReference>
<dbReference type="Pfam" id="PF00196">
    <property type="entry name" value="GerE"/>
    <property type="match status" value="1"/>
</dbReference>
<dbReference type="Proteomes" id="UP000245390">
    <property type="component" value="Unassembled WGS sequence"/>
</dbReference>
<dbReference type="InterPro" id="IPR051015">
    <property type="entry name" value="EvgA-like"/>
</dbReference>
<dbReference type="PANTHER" id="PTHR45566:SF1">
    <property type="entry name" value="HTH-TYPE TRANSCRIPTIONAL REGULATOR YHJB-RELATED"/>
    <property type="match status" value="1"/>
</dbReference>
<protein>
    <submittedName>
        <fullName evidence="6">LuxR family two component transcriptional regulator</fullName>
    </submittedName>
</protein>
<dbReference type="PROSITE" id="PS50110">
    <property type="entry name" value="RESPONSE_REGULATORY"/>
    <property type="match status" value="1"/>
</dbReference>
<evidence type="ECO:0000256" key="1">
    <source>
        <dbReference type="ARBA" id="ARBA00022553"/>
    </source>
</evidence>
<keyword evidence="2" id="KW-0238">DNA-binding</keyword>
<dbReference type="PANTHER" id="PTHR45566">
    <property type="entry name" value="HTH-TYPE TRANSCRIPTIONAL REGULATOR YHJB-RELATED"/>
    <property type="match status" value="1"/>
</dbReference>
<reference evidence="6 7" key="1">
    <citation type="submission" date="2018-05" db="EMBL/GenBank/DDBJ databases">
        <title>Genomic Encyclopedia of Type Strains, Phase IV (KMG-IV): sequencing the most valuable type-strain genomes for metagenomic binning, comparative biology and taxonomic classification.</title>
        <authorList>
            <person name="Goeker M."/>
        </authorList>
    </citation>
    <scope>NUCLEOTIDE SEQUENCE [LARGE SCALE GENOMIC DNA]</scope>
    <source>
        <strain evidence="6 7">DSM 103371</strain>
    </source>
</reference>
<dbReference type="InterPro" id="IPR016032">
    <property type="entry name" value="Sig_transdc_resp-reg_C-effctor"/>
</dbReference>
<gene>
    <name evidence="6" type="ORF">C8D95_102513</name>
</gene>
<accession>A0A316GB90</accession>
<feature type="domain" description="Response regulatory" evidence="5">
    <location>
        <begin position="2"/>
        <end position="118"/>
    </location>
</feature>
<keyword evidence="7" id="KW-1185">Reference proteome</keyword>
<dbReference type="InterPro" id="IPR036388">
    <property type="entry name" value="WH-like_DNA-bd_sf"/>
</dbReference>
<dbReference type="Pfam" id="PF00072">
    <property type="entry name" value="Response_reg"/>
    <property type="match status" value="1"/>
</dbReference>
<evidence type="ECO:0000259" key="5">
    <source>
        <dbReference type="PROSITE" id="PS50110"/>
    </source>
</evidence>
<dbReference type="CDD" id="cd17535">
    <property type="entry name" value="REC_NarL-like"/>
    <property type="match status" value="1"/>
</dbReference>